<reference evidence="1" key="1">
    <citation type="submission" date="2023-08" db="EMBL/GenBank/DDBJ databases">
        <title>Complete genome sequence of Shewanella oncorhynchi Z-P2, a siderophore putrebactin-producing bacterium.</title>
        <authorList>
            <person name="Zhang Y."/>
        </authorList>
    </citation>
    <scope>NUCLEOTIDE SEQUENCE</scope>
    <source>
        <strain evidence="1">Z-P2</strain>
    </source>
</reference>
<dbReference type="AlphaFoldDB" id="A0AA50KBB4"/>
<name>A0AA50KBB4_9GAMM</name>
<dbReference type="KEGG" id="sog:RA178_12540"/>
<gene>
    <name evidence="1" type="ORF">RA178_12540</name>
</gene>
<dbReference type="GeneID" id="301340025"/>
<dbReference type="RefSeq" id="WP_306682070.1">
    <property type="nucleotide sequence ID" value="NZ_CP132914.1"/>
</dbReference>
<organism evidence="1">
    <name type="scientific">Shewanella oncorhynchi</name>
    <dbReference type="NCBI Taxonomy" id="2726434"/>
    <lineage>
        <taxon>Bacteria</taxon>
        <taxon>Pseudomonadati</taxon>
        <taxon>Pseudomonadota</taxon>
        <taxon>Gammaproteobacteria</taxon>
        <taxon>Alteromonadales</taxon>
        <taxon>Shewanellaceae</taxon>
        <taxon>Shewanella</taxon>
    </lineage>
</organism>
<proteinExistence type="predicted"/>
<accession>A0AA50KBB4</accession>
<protein>
    <submittedName>
        <fullName evidence="1">Uncharacterized protein</fullName>
    </submittedName>
</protein>
<dbReference type="EMBL" id="CP132914">
    <property type="protein sequence ID" value="WMB71266.1"/>
    <property type="molecule type" value="Genomic_DNA"/>
</dbReference>
<sequence>MTDNNHDGPIVNIDGTPMIGNTGVDVHGNPFGITESDTSACNSSISDDAWSLPNDTFSCDFESGFGDGF</sequence>
<dbReference type="Proteomes" id="UP001236800">
    <property type="component" value="Chromosome"/>
</dbReference>
<evidence type="ECO:0000313" key="1">
    <source>
        <dbReference type="EMBL" id="WMB71266.1"/>
    </source>
</evidence>